<accession>A0A2H0WPS1</accession>
<dbReference type="InterPro" id="IPR050238">
    <property type="entry name" value="DNA_Rep/Repair_Clamp_Loader"/>
</dbReference>
<dbReference type="GO" id="GO:0006261">
    <property type="term" value="P:DNA-templated DNA replication"/>
    <property type="evidence" value="ECO:0007669"/>
    <property type="project" value="TreeGrafter"/>
</dbReference>
<evidence type="ECO:0008006" key="3">
    <source>
        <dbReference type="Google" id="ProtNLM"/>
    </source>
</evidence>
<dbReference type="PANTHER" id="PTHR11669">
    <property type="entry name" value="REPLICATION FACTOR C / DNA POLYMERASE III GAMMA-TAU SUBUNIT"/>
    <property type="match status" value="1"/>
</dbReference>
<dbReference type="InterPro" id="IPR027417">
    <property type="entry name" value="P-loop_NTPase"/>
</dbReference>
<proteinExistence type="predicted"/>
<dbReference type="PANTHER" id="PTHR11669:SF8">
    <property type="entry name" value="DNA POLYMERASE III SUBUNIT DELTA"/>
    <property type="match status" value="1"/>
</dbReference>
<comment type="caution">
    <text evidence="1">The sequence shown here is derived from an EMBL/GenBank/DDBJ whole genome shotgun (WGS) entry which is preliminary data.</text>
</comment>
<dbReference type="Gene3D" id="3.40.50.300">
    <property type="entry name" value="P-loop containing nucleotide triphosphate hydrolases"/>
    <property type="match status" value="1"/>
</dbReference>
<dbReference type="Pfam" id="PF13177">
    <property type="entry name" value="DNA_pol3_delta2"/>
    <property type="match status" value="1"/>
</dbReference>
<reference evidence="2" key="1">
    <citation type="submission" date="2017-09" db="EMBL/GenBank/DDBJ databases">
        <title>Depth-based differentiation of microbial function through sediment-hosted aquifers and enrichment of novel symbionts in the deep terrestrial subsurface.</title>
        <authorList>
            <person name="Probst A.J."/>
            <person name="Ladd B."/>
            <person name="Jarett J.K."/>
            <person name="Geller-Mcgrath D.E."/>
            <person name="Sieber C.M.K."/>
            <person name="Emerson J.B."/>
            <person name="Anantharaman K."/>
            <person name="Thomas B.C."/>
            <person name="Malmstrom R."/>
            <person name="Stieglmeier M."/>
            <person name="Klingl A."/>
            <person name="Woyke T."/>
            <person name="Ryan C.M."/>
            <person name="Banfield J.F."/>
        </authorList>
    </citation>
    <scope>NUCLEOTIDE SEQUENCE [LARGE SCALE GENOMIC DNA]</scope>
</reference>
<name>A0A2H0WPS1_9BACT</name>
<dbReference type="EMBL" id="PEZI01000036">
    <property type="protein sequence ID" value="PIS14627.1"/>
    <property type="molecule type" value="Genomic_DNA"/>
</dbReference>
<organism evidence="1 2">
    <name type="scientific">Candidatus Shapirobacteria bacterium CG09_land_8_20_14_0_10_39_12</name>
    <dbReference type="NCBI Taxonomy" id="1974885"/>
    <lineage>
        <taxon>Bacteria</taxon>
        <taxon>Candidatus Shapironibacteriota</taxon>
    </lineage>
</organism>
<gene>
    <name evidence="1" type="ORF">COT64_01615</name>
</gene>
<dbReference type="AlphaFoldDB" id="A0A2H0WPS1"/>
<evidence type="ECO:0000313" key="1">
    <source>
        <dbReference type="EMBL" id="PIS14627.1"/>
    </source>
</evidence>
<protein>
    <recommendedName>
        <fullName evidence="3">DNA polymerase III subunit delta</fullName>
    </recommendedName>
</protein>
<evidence type="ECO:0000313" key="2">
    <source>
        <dbReference type="Proteomes" id="UP000230775"/>
    </source>
</evidence>
<sequence length="227" mass="25949">MQTFLITGADEKGRLKKFEEIVGEKLSSLKNSPDFYLLKTEENSIGIAEVRTLQENLSLRPYERENKIVLIYEAQNLTIEAQNSLLKALEEPDITSLIYLTAPDSSFLLPTIASRCQIIYLPNKNGVEIDEKEEQKTNELFQNLLKASAGKRFKILEEEGIAKDRASAIKFLDKLLFVIRKKLLTDYKKTNLGLLSLIIKYKKYLEANCNVKLTLEVFLTEIPCLIN</sequence>
<dbReference type="Proteomes" id="UP000230775">
    <property type="component" value="Unassembled WGS sequence"/>
</dbReference>
<dbReference type="SUPFAM" id="SSF52540">
    <property type="entry name" value="P-loop containing nucleoside triphosphate hydrolases"/>
    <property type="match status" value="1"/>
</dbReference>